<comment type="function">
    <text evidence="4">One of the early assembly proteins it binds 23S rRNA. One of the proteins that surrounds the polypeptide exit tunnel on the outside of the ribosome. Forms the main docking site for trigger factor binding to the ribosome.</text>
</comment>
<evidence type="ECO:0000256" key="3">
    <source>
        <dbReference type="ARBA" id="ARBA00023274"/>
    </source>
</evidence>
<dbReference type="Gene3D" id="3.30.70.330">
    <property type="match status" value="1"/>
</dbReference>
<dbReference type="GO" id="GO:1990904">
    <property type="term" value="C:ribonucleoprotein complex"/>
    <property type="evidence" value="ECO:0007669"/>
    <property type="project" value="UniProtKB-KW"/>
</dbReference>
<dbReference type="Proteomes" id="UP000178684">
    <property type="component" value="Unassembled WGS sequence"/>
</dbReference>
<dbReference type="Pfam" id="PF00276">
    <property type="entry name" value="Ribosomal_L23"/>
    <property type="match status" value="1"/>
</dbReference>
<dbReference type="GO" id="GO:0019843">
    <property type="term" value="F:rRNA binding"/>
    <property type="evidence" value="ECO:0007669"/>
    <property type="project" value="UniProtKB-UniRule"/>
</dbReference>
<dbReference type="HAMAP" id="MF_01369_B">
    <property type="entry name" value="Ribosomal_uL23_B"/>
    <property type="match status" value="1"/>
</dbReference>
<reference evidence="5 6" key="1">
    <citation type="journal article" date="2016" name="Nat. Commun.">
        <title>Thousands of microbial genomes shed light on interconnected biogeochemical processes in an aquifer system.</title>
        <authorList>
            <person name="Anantharaman K."/>
            <person name="Brown C.T."/>
            <person name="Hug L.A."/>
            <person name="Sharon I."/>
            <person name="Castelle C.J."/>
            <person name="Probst A.J."/>
            <person name="Thomas B.C."/>
            <person name="Singh A."/>
            <person name="Wilkins M.J."/>
            <person name="Karaoz U."/>
            <person name="Brodie E.L."/>
            <person name="Williams K.H."/>
            <person name="Hubbard S.S."/>
            <person name="Banfield J.F."/>
        </authorList>
    </citation>
    <scope>NUCLEOTIDE SEQUENCE [LARGE SCALE GENOMIC DNA]</scope>
</reference>
<organism evidence="5 6">
    <name type="scientific">Candidatus Giovannonibacteria bacterium RIFCSPLOWO2_01_FULL_46_13</name>
    <dbReference type="NCBI Taxonomy" id="1798352"/>
    <lineage>
        <taxon>Bacteria</taxon>
        <taxon>Candidatus Giovannoniibacteriota</taxon>
    </lineage>
</organism>
<proteinExistence type="inferred from homology"/>
<accession>A0A1F5X5G2</accession>
<dbReference type="PANTHER" id="PTHR11620">
    <property type="entry name" value="60S RIBOSOMAL PROTEIN L23A"/>
    <property type="match status" value="1"/>
</dbReference>
<keyword evidence="3 4" id="KW-0687">Ribonucleoprotein</keyword>
<dbReference type="InterPro" id="IPR013025">
    <property type="entry name" value="Ribosomal_uL23-like"/>
</dbReference>
<dbReference type="NCBIfam" id="NF004363">
    <property type="entry name" value="PRK05738.2-4"/>
    <property type="match status" value="1"/>
</dbReference>
<protein>
    <recommendedName>
        <fullName evidence="4">Large ribosomal subunit protein uL23</fullName>
    </recommendedName>
</protein>
<dbReference type="EMBL" id="MFIE01000006">
    <property type="protein sequence ID" value="OGF83152.1"/>
    <property type="molecule type" value="Genomic_DNA"/>
</dbReference>
<evidence type="ECO:0000256" key="2">
    <source>
        <dbReference type="ARBA" id="ARBA00022980"/>
    </source>
</evidence>
<evidence type="ECO:0000313" key="6">
    <source>
        <dbReference type="Proteomes" id="UP000178684"/>
    </source>
</evidence>
<name>A0A1F5X5G2_9BACT</name>
<keyword evidence="4" id="KW-0694">RNA-binding</keyword>
<keyword evidence="4" id="KW-0699">rRNA-binding</keyword>
<dbReference type="GO" id="GO:0006412">
    <property type="term" value="P:translation"/>
    <property type="evidence" value="ECO:0007669"/>
    <property type="project" value="UniProtKB-UniRule"/>
</dbReference>
<gene>
    <name evidence="4" type="primary">rplW</name>
    <name evidence="5" type="ORF">A3B18_01780</name>
</gene>
<comment type="subunit">
    <text evidence="4">Part of the 50S ribosomal subunit. Contacts protein L29, and trigger factor when it is bound to the ribosome.</text>
</comment>
<comment type="caution">
    <text evidence="5">The sequence shown here is derived from an EMBL/GenBank/DDBJ whole genome shotgun (WGS) entry which is preliminary data.</text>
</comment>
<evidence type="ECO:0000256" key="1">
    <source>
        <dbReference type="ARBA" id="ARBA00006700"/>
    </source>
</evidence>
<dbReference type="AlphaFoldDB" id="A0A1F5X5G2"/>
<keyword evidence="2 4" id="KW-0689">Ribosomal protein</keyword>
<dbReference type="GO" id="GO:0003735">
    <property type="term" value="F:structural constituent of ribosome"/>
    <property type="evidence" value="ECO:0007669"/>
    <property type="project" value="InterPro"/>
</dbReference>
<evidence type="ECO:0000256" key="4">
    <source>
        <dbReference type="HAMAP-Rule" id="MF_01369"/>
    </source>
</evidence>
<dbReference type="GO" id="GO:0005840">
    <property type="term" value="C:ribosome"/>
    <property type="evidence" value="ECO:0007669"/>
    <property type="project" value="UniProtKB-KW"/>
</dbReference>
<comment type="similarity">
    <text evidence="1 4">Belongs to the universal ribosomal protein uL23 family.</text>
</comment>
<evidence type="ECO:0000313" key="5">
    <source>
        <dbReference type="EMBL" id="OGF83152.1"/>
    </source>
</evidence>
<dbReference type="InterPro" id="IPR012678">
    <property type="entry name" value="Ribosomal_uL23/eL15/eS24_sf"/>
</dbReference>
<dbReference type="InterPro" id="IPR012677">
    <property type="entry name" value="Nucleotide-bd_a/b_plait_sf"/>
</dbReference>
<sequence length="88" mass="9957">MSKITHPIITEKANMLAAEGVYAFRVEKNANKFEIKKAVEGMYKVNVTRVNLVSVHPKRRVLRGRTGFKQGYKKALVSLKKGQKIELA</sequence>
<dbReference type="SUPFAM" id="SSF54189">
    <property type="entry name" value="Ribosomal proteins S24e, L23 and L15e"/>
    <property type="match status" value="1"/>
</dbReference>